<dbReference type="GO" id="GO:0016301">
    <property type="term" value="F:kinase activity"/>
    <property type="evidence" value="ECO:0007669"/>
    <property type="project" value="UniProtKB-KW"/>
</dbReference>
<feature type="domain" description="Four-carbon acid sugar kinase nucleotide binding" evidence="8">
    <location>
        <begin position="260"/>
        <end position="422"/>
    </location>
</feature>
<comment type="caution">
    <text evidence="9">The sequence shown here is derived from an EMBL/GenBank/DDBJ whole genome shotgun (WGS) entry which is preliminary data.</text>
</comment>
<accession>A0A9D1SRH8</accession>
<feature type="domain" description="Four-carbon acid sugar kinase N-terminal" evidence="7">
    <location>
        <begin position="7"/>
        <end position="236"/>
    </location>
</feature>
<proteinExistence type="inferred from homology"/>
<evidence type="ECO:0000313" key="9">
    <source>
        <dbReference type="EMBL" id="HIU92499.1"/>
    </source>
</evidence>
<evidence type="ECO:0000256" key="4">
    <source>
        <dbReference type="ARBA" id="ARBA00022777"/>
    </source>
</evidence>
<dbReference type="Pfam" id="PF07005">
    <property type="entry name" value="SBD_N"/>
    <property type="match status" value="1"/>
</dbReference>
<reference evidence="9" key="1">
    <citation type="submission" date="2020-10" db="EMBL/GenBank/DDBJ databases">
        <authorList>
            <person name="Gilroy R."/>
        </authorList>
    </citation>
    <scope>NUCLEOTIDE SEQUENCE</scope>
    <source>
        <strain evidence="9">CHK154-7741</strain>
    </source>
</reference>
<name>A0A9D1SRH8_9CLOT</name>
<dbReference type="Gene3D" id="3.40.50.10840">
    <property type="entry name" value="Putative sugar-binding, N-terminal domain"/>
    <property type="match status" value="1"/>
</dbReference>
<comment type="similarity">
    <text evidence="1">Belongs to the four-carbon acid sugar kinase family.</text>
</comment>
<keyword evidence="3" id="KW-0547">Nucleotide-binding</keyword>
<keyword evidence="5" id="KW-0067">ATP-binding</keyword>
<evidence type="ECO:0000259" key="7">
    <source>
        <dbReference type="Pfam" id="PF07005"/>
    </source>
</evidence>
<dbReference type="Gene3D" id="3.40.980.20">
    <property type="entry name" value="Four-carbon acid sugar kinase, nucleotide binding domain"/>
    <property type="match status" value="1"/>
</dbReference>
<reference evidence="9" key="2">
    <citation type="journal article" date="2021" name="PeerJ">
        <title>Extensive microbial diversity within the chicken gut microbiome revealed by metagenomics and culture.</title>
        <authorList>
            <person name="Gilroy R."/>
            <person name="Ravi A."/>
            <person name="Getino M."/>
            <person name="Pursley I."/>
            <person name="Horton D.L."/>
            <person name="Alikhan N.F."/>
            <person name="Baker D."/>
            <person name="Gharbi K."/>
            <person name="Hall N."/>
            <person name="Watson M."/>
            <person name="Adriaenssens E.M."/>
            <person name="Foster-Nyarko E."/>
            <person name="Jarju S."/>
            <person name="Secka A."/>
            <person name="Antonio M."/>
            <person name="Oren A."/>
            <person name="Chaudhuri R.R."/>
            <person name="La Ragione R."/>
            <person name="Hildebrand F."/>
            <person name="Pallen M.J."/>
        </authorList>
    </citation>
    <scope>NUCLEOTIDE SEQUENCE</scope>
    <source>
        <strain evidence="9">CHK154-7741</strain>
    </source>
</reference>
<dbReference type="SUPFAM" id="SSF142764">
    <property type="entry name" value="YgbK-like"/>
    <property type="match status" value="1"/>
</dbReference>
<dbReference type="InterPro" id="IPR042213">
    <property type="entry name" value="NBD_C_sf"/>
</dbReference>
<dbReference type="InterPro" id="IPR010737">
    <property type="entry name" value="4-carb_acid_sugar_kinase_N"/>
</dbReference>
<evidence type="ECO:0000256" key="6">
    <source>
        <dbReference type="ARBA" id="ARBA00023277"/>
    </source>
</evidence>
<gene>
    <name evidence="9" type="ORF">IAD26_05125</name>
</gene>
<dbReference type="Proteomes" id="UP000886748">
    <property type="component" value="Unassembled WGS sequence"/>
</dbReference>
<evidence type="ECO:0000313" key="10">
    <source>
        <dbReference type="Proteomes" id="UP000886748"/>
    </source>
</evidence>
<dbReference type="EMBL" id="DVOD01000035">
    <property type="protein sequence ID" value="HIU92499.1"/>
    <property type="molecule type" value="Genomic_DNA"/>
</dbReference>
<sequence>MFISNNIGIIADDLTGADDTALQFHLRGANTQILLDSSIMPENKASTQVWAIPTETRNCDAHSAYERVKQATKILSEELNVEYFYKKMDSTIRGNIAVEALAMLDALEWDAAVIIPAFPQEGRTTVGGYHLLKGIPIERTEYARDPRFPIYESHIPTVLRNELQNEQEELVDLIELRTVIKGAGPILKKMNEMIENGVKLIVVDAMSVTDIEQVVLAMEKSSYKILPCGSAGCAQVLGNIWLPETENHQTEKTIPSLPKLIVSGSATQLTASQLQKLQDDDDIENTYFINLKMEDILEGVSDEIVERVSQNLIKDNVVVIHTSELTVDSKIISEILFENEMSKNQFISKIGDYLAAVTKKVLFNRDAILVTIGGETSFKCCKAINSSSLQIIDAICPAIPLCLDTKAQWIVTKSGNLGNSNTVIDIIKYFEHHE</sequence>
<evidence type="ECO:0000256" key="2">
    <source>
        <dbReference type="ARBA" id="ARBA00022679"/>
    </source>
</evidence>
<keyword evidence="4 9" id="KW-0418">Kinase</keyword>
<dbReference type="GO" id="GO:0005524">
    <property type="term" value="F:ATP binding"/>
    <property type="evidence" value="ECO:0007669"/>
    <property type="project" value="UniProtKB-KW"/>
</dbReference>
<dbReference type="Pfam" id="PF17042">
    <property type="entry name" value="NBD_C"/>
    <property type="match status" value="1"/>
</dbReference>
<dbReference type="AlphaFoldDB" id="A0A9D1SRH8"/>
<evidence type="ECO:0000256" key="3">
    <source>
        <dbReference type="ARBA" id="ARBA00022741"/>
    </source>
</evidence>
<keyword evidence="6" id="KW-0119">Carbohydrate metabolism</keyword>
<protein>
    <submittedName>
        <fullName evidence="9">Four-carbon acid sugar kinase family protein</fullName>
    </submittedName>
</protein>
<evidence type="ECO:0000259" key="8">
    <source>
        <dbReference type="Pfam" id="PF17042"/>
    </source>
</evidence>
<dbReference type="InterPro" id="IPR037051">
    <property type="entry name" value="4-carb_acid_sugar_kinase_N_sf"/>
</dbReference>
<evidence type="ECO:0000256" key="5">
    <source>
        <dbReference type="ARBA" id="ARBA00022840"/>
    </source>
</evidence>
<organism evidence="9 10">
    <name type="scientific">Candidatus Limenecus avicola</name>
    <dbReference type="NCBI Taxonomy" id="2840847"/>
    <lineage>
        <taxon>Bacteria</taxon>
        <taxon>Bacillati</taxon>
        <taxon>Bacillota</taxon>
        <taxon>Clostridia</taxon>
        <taxon>Eubacteriales</taxon>
        <taxon>Clostridiaceae</taxon>
        <taxon>Clostridiaceae incertae sedis</taxon>
        <taxon>Candidatus Limenecus</taxon>
    </lineage>
</organism>
<evidence type="ECO:0000256" key="1">
    <source>
        <dbReference type="ARBA" id="ARBA00005715"/>
    </source>
</evidence>
<dbReference type="InterPro" id="IPR031475">
    <property type="entry name" value="NBD_C"/>
</dbReference>
<keyword evidence="2" id="KW-0808">Transferase</keyword>